<dbReference type="InterPro" id="IPR014756">
    <property type="entry name" value="Ig_E-set"/>
</dbReference>
<dbReference type="EMBL" id="KZ305026">
    <property type="protein sequence ID" value="PIA54890.1"/>
    <property type="molecule type" value="Genomic_DNA"/>
</dbReference>
<evidence type="ECO:0000256" key="4">
    <source>
        <dbReference type="ARBA" id="ARBA00022912"/>
    </source>
</evidence>
<dbReference type="SUPFAM" id="SSF81296">
    <property type="entry name" value="E set domains"/>
    <property type="match status" value="1"/>
</dbReference>
<keyword evidence="6" id="KW-0119">Carbohydrate metabolism</keyword>
<dbReference type="InterPro" id="IPR045204">
    <property type="entry name" value="DSP_laforin-like"/>
</dbReference>
<dbReference type="InterPro" id="IPR020422">
    <property type="entry name" value="TYR_PHOSPHATASE_DUAL_dom"/>
</dbReference>
<dbReference type="SMART" id="SM00195">
    <property type="entry name" value="DSPc"/>
    <property type="match status" value="1"/>
</dbReference>
<evidence type="ECO:0000259" key="9">
    <source>
        <dbReference type="PROSITE" id="PS50056"/>
    </source>
</evidence>
<evidence type="ECO:0000313" key="10">
    <source>
        <dbReference type="EMBL" id="PIA54890.1"/>
    </source>
</evidence>
<keyword evidence="3" id="KW-0378">Hydrolase</keyword>
<gene>
    <name evidence="10" type="ORF">AQUCO_00901060v1</name>
</gene>
<keyword evidence="5" id="KW-0809">Transit peptide</keyword>
<dbReference type="PANTHER" id="PTHR46642:SF3">
    <property type="entry name" value="PHOSPHOGLUCAN PHOSPHATASE DSP4, CHLOROPLASTIC"/>
    <property type="match status" value="1"/>
</dbReference>
<dbReference type="FunFam" id="3.90.190.10:FF:000069">
    <property type="entry name" value="Phosphoglucan phosphatase DSP4, chloroplastic"/>
    <property type="match status" value="1"/>
</dbReference>
<dbReference type="InterPro" id="IPR013783">
    <property type="entry name" value="Ig-like_fold"/>
</dbReference>
<dbReference type="Pfam" id="PF00782">
    <property type="entry name" value="DSPc"/>
    <property type="match status" value="1"/>
</dbReference>
<dbReference type="STRING" id="218851.A0A2G5EGQ1"/>
<dbReference type="FunCoup" id="A0A2G5EGQ1">
    <property type="interactions" value="572"/>
</dbReference>
<keyword evidence="4" id="KW-0904">Protein phosphatase</keyword>
<evidence type="ECO:0000256" key="2">
    <source>
        <dbReference type="ARBA" id="ARBA00022640"/>
    </source>
</evidence>
<dbReference type="GO" id="GO:0019203">
    <property type="term" value="F:carbohydrate phosphatase activity"/>
    <property type="evidence" value="ECO:0007669"/>
    <property type="project" value="InterPro"/>
</dbReference>
<feature type="domain" description="Tyrosine-protein phosphatase" evidence="8">
    <location>
        <begin position="100"/>
        <end position="257"/>
    </location>
</feature>
<keyword evidence="2" id="KW-0934">Plastid</keyword>
<dbReference type="PROSITE" id="PS50054">
    <property type="entry name" value="TYR_PHOSPHATASE_DUAL"/>
    <property type="match status" value="1"/>
</dbReference>
<dbReference type="PANTHER" id="PTHR46642">
    <property type="entry name" value="DUAL SPECIFICITY PHOSPHATASE, SUBGROUP, CATALYTIC DOMAIN"/>
    <property type="match status" value="1"/>
</dbReference>
<dbReference type="Pfam" id="PF16561">
    <property type="entry name" value="AMPK1_CBM"/>
    <property type="match status" value="1"/>
</dbReference>
<dbReference type="AlphaFoldDB" id="A0A2G5EGQ1"/>
<dbReference type="InterPro" id="IPR052832">
    <property type="entry name" value="Starch-Glucan_Phosphatase"/>
</dbReference>
<dbReference type="GO" id="GO:2001070">
    <property type="term" value="F:starch binding"/>
    <property type="evidence" value="ECO:0007669"/>
    <property type="project" value="TreeGrafter"/>
</dbReference>
<dbReference type="InParanoid" id="A0A2G5EGQ1"/>
<sequence length="381" mass="43426">MNCLQNLSRSFSTIPLQPNLKSNHGRKLLLSFNINLPDVKRIVNYTNLQQNMDIKTFSSPTSSAEMSDSEVEEEKSEVYSTNMTQAMGAALTYRHELGMNYNFILPDLIVGSCLQIPEDVDKLRSIGVKTIFCLQQNSDLEYFGVDIIGIQEYAKKYDDIHHIRAEIRDFDAFDLRLRLPAVLSTLFKAINRNGGVTYIHCTAGLGRAPAVALTYMYWVQGYKLNEANSLLQSKRSCFPKLDAIKSATADILTGLSRTPVTLRWEGSNCSSVEISGLDIGWGQRVPLNFDKDKGLWTLQRELPEGQYEYKYIVDGEWINNKNEPVTKANKDGHINNYVQVFSKEHGSYSQELRERLARDGDLTNEERFKIRQFLEAYSDKE</sequence>
<dbReference type="Gene3D" id="2.60.40.10">
    <property type="entry name" value="Immunoglobulins"/>
    <property type="match status" value="1"/>
</dbReference>
<dbReference type="Gene3D" id="3.90.190.10">
    <property type="entry name" value="Protein tyrosine phosphatase superfamily"/>
    <property type="match status" value="1"/>
</dbReference>
<keyword evidence="11" id="KW-1185">Reference proteome</keyword>
<evidence type="ECO:0000256" key="3">
    <source>
        <dbReference type="ARBA" id="ARBA00022801"/>
    </source>
</evidence>
<dbReference type="PROSITE" id="PS50056">
    <property type="entry name" value="TYR_PHOSPHATASE_2"/>
    <property type="match status" value="1"/>
</dbReference>
<comment type="subcellular location">
    <subcellularLocation>
        <location evidence="1">Plastid</location>
    </subcellularLocation>
</comment>
<dbReference type="GO" id="GO:0005983">
    <property type="term" value="P:starch catabolic process"/>
    <property type="evidence" value="ECO:0007669"/>
    <property type="project" value="TreeGrafter"/>
</dbReference>
<organism evidence="10 11">
    <name type="scientific">Aquilegia coerulea</name>
    <name type="common">Rocky mountain columbine</name>
    <dbReference type="NCBI Taxonomy" id="218851"/>
    <lineage>
        <taxon>Eukaryota</taxon>
        <taxon>Viridiplantae</taxon>
        <taxon>Streptophyta</taxon>
        <taxon>Embryophyta</taxon>
        <taxon>Tracheophyta</taxon>
        <taxon>Spermatophyta</taxon>
        <taxon>Magnoliopsida</taxon>
        <taxon>Ranunculales</taxon>
        <taxon>Ranunculaceae</taxon>
        <taxon>Thalictroideae</taxon>
        <taxon>Aquilegia</taxon>
    </lineage>
</organism>
<dbReference type="CDD" id="cd02859">
    <property type="entry name" value="E_set_AMPKbeta_like_N"/>
    <property type="match status" value="1"/>
</dbReference>
<dbReference type="GO" id="GO:0009507">
    <property type="term" value="C:chloroplast"/>
    <property type="evidence" value="ECO:0007669"/>
    <property type="project" value="TreeGrafter"/>
</dbReference>
<accession>A0A2G5EGQ1</accession>
<feature type="domain" description="Tyrosine specific protein phosphatases" evidence="9">
    <location>
        <begin position="177"/>
        <end position="235"/>
    </location>
</feature>
<evidence type="ECO:0000313" key="11">
    <source>
        <dbReference type="Proteomes" id="UP000230069"/>
    </source>
</evidence>
<reference evidence="10 11" key="1">
    <citation type="submission" date="2017-09" db="EMBL/GenBank/DDBJ databases">
        <title>WGS assembly of Aquilegia coerulea Goldsmith.</title>
        <authorList>
            <person name="Hodges S."/>
            <person name="Kramer E."/>
            <person name="Nordborg M."/>
            <person name="Tomkins J."/>
            <person name="Borevitz J."/>
            <person name="Derieg N."/>
            <person name="Yan J."/>
            <person name="Mihaltcheva S."/>
            <person name="Hayes R.D."/>
            <person name="Rokhsar D."/>
        </authorList>
    </citation>
    <scope>NUCLEOTIDE SEQUENCE [LARGE SCALE GENOMIC DNA]</scope>
    <source>
        <strain evidence="11">cv. Goldsmith</strain>
    </source>
</reference>
<dbReference type="SUPFAM" id="SSF52799">
    <property type="entry name" value="(Phosphotyrosine protein) phosphatases II"/>
    <property type="match status" value="1"/>
</dbReference>
<dbReference type="InterPro" id="IPR000340">
    <property type="entry name" value="Dual-sp_phosphatase_cat-dom"/>
</dbReference>
<evidence type="ECO:0000256" key="1">
    <source>
        <dbReference type="ARBA" id="ARBA00004474"/>
    </source>
</evidence>
<proteinExistence type="predicted"/>
<protein>
    <recommendedName>
        <fullName evidence="7">Dual specificity protein phosphatase 4</fullName>
    </recommendedName>
</protein>
<dbReference type="FunFam" id="2.60.40.10:FF:000992">
    <property type="entry name" value="Phosphoglucan phosphatase DSP4, chloroplastic"/>
    <property type="match status" value="1"/>
</dbReference>
<dbReference type="InterPro" id="IPR032640">
    <property type="entry name" value="AMPK1_CBM"/>
</dbReference>
<evidence type="ECO:0000256" key="7">
    <source>
        <dbReference type="ARBA" id="ARBA00081846"/>
    </source>
</evidence>
<evidence type="ECO:0000259" key="8">
    <source>
        <dbReference type="PROSITE" id="PS50054"/>
    </source>
</evidence>
<evidence type="ECO:0000256" key="6">
    <source>
        <dbReference type="ARBA" id="ARBA00023277"/>
    </source>
</evidence>
<dbReference type="OrthoDB" id="273181at2759"/>
<dbReference type="CDD" id="cd14526">
    <property type="entry name" value="DSP_laforin-like"/>
    <property type="match status" value="1"/>
</dbReference>
<dbReference type="InterPro" id="IPR029021">
    <property type="entry name" value="Prot-tyrosine_phosphatase-like"/>
</dbReference>
<name>A0A2G5EGQ1_AQUCA</name>
<dbReference type="Proteomes" id="UP000230069">
    <property type="component" value="Unassembled WGS sequence"/>
</dbReference>
<evidence type="ECO:0000256" key="5">
    <source>
        <dbReference type="ARBA" id="ARBA00022946"/>
    </source>
</evidence>
<dbReference type="GO" id="GO:0004721">
    <property type="term" value="F:phosphoprotein phosphatase activity"/>
    <property type="evidence" value="ECO:0007669"/>
    <property type="project" value="UniProtKB-KW"/>
</dbReference>
<dbReference type="InterPro" id="IPR000387">
    <property type="entry name" value="Tyr_Pase_dom"/>
</dbReference>